<evidence type="ECO:0000259" key="2">
    <source>
        <dbReference type="PROSITE" id="PS50404"/>
    </source>
</evidence>
<dbReference type="GO" id="GO:0004364">
    <property type="term" value="F:glutathione transferase activity"/>
    <property type="evidence" value="ECO:0007669"/>
    <property type="project" value="TreeGrafter"/>
</dbReference>
<dbReference type="SUPFAM" id="SSF52833">
    <property type="entry name" value="Thioredoxin-like"/>
    <property type="match status" value="1"/>
</dbReference>
<dbReference type="InterPro" id="IPR036282">
    <property type="entry name" value="Glutathione-S-Trfase_C_sf"/>
</dbReference>
<feature type="domain" description="GST C-terminal" evidence="3">
    <location>
        <begin position="87"/>
        <end position="213"/>
    </location>
</feature>
<dbReference type="SUPFAM" id="SSF47616">
    <property type="entry name" value="GST C-terminal domain-like"/>
    <property type="match status" value="1"/>
</dbReference>
<keyword evidence="4" id="KW-0413">Isomerase</keyword>
<protein>
    <submittedName>
        <fullName evidence="4">Maleylacetoacetate isomerase</fullName>
        <ecNumber evidence="4">5.2.1.2</ecNumber>
    </submittedName>
</protein>
<dbReference type="InterPro" id="IPR034333">
    <property type="entry name" value="GST_Zeta_N"/>
</dbReference>
<dbReference type="SFLD" id="SFLDS00019">
    <property type="entry name" value="Glutathione_Transferase_(cytos"/>
    <property type="match status" value="1"/>
</dbReference>
<reference evidence="4 5" key="1">
    <citation type="submission" date="2020-04" db="EMBL/GenBank/DDBJ databases">
        <title>Draft genome of Leeia sp. IMCC25680.</title>
        <authorList>
            <person name="Song J."/>
            <person name="Cho J.-C."/>
        </authorList>
    </citation>
    <scope>NUCLEOTIDE SEQUENCE [LARGE SCALE GENOMIC DNA]</scope>
    <source>
        <strain evidence="4 5">IMCC25680</strain>
    </source>
</reference>
<organism evidence="4 5">
    <name type="scientific">Leeia aquatica</name>
    <dbReference type="NCBI Taxonomy" id="2725557"/>
    <lineage>
        <taxon>Bacteria</taxon>
        <taxon>Pseudomonadati</taxon>
        <taxon>Pseudomonadota</taxon>
        <taxon>Betaproteobacteria</taxon>
        <taxon>Neisseriales</taxon>
        <taxon>Leeiaceae</taxon>
        <taxon>Leeia</taxon>
    </lineage>
</organism>
<dbReference type="EMBL" id="JABAIM010000005">
    <property type="protein sequence ID" value="NLR76810.1"/>
    <property type="molecule type" value="Genomic_DNA"/>
</dbReference>
<evidence type="ECO:0000313" key="4">
    <source>
        <dbReference type="EMBL" id="NLR76810.1"/>
    </source>
</evidence>
<sequence length="213" mass="23724">MQLYTYFRSSAAYRVRIALNLKGLTAEHIPVHLLKDGGQQHGESYRSLNPQELVPTLVDGPHALTQSLAICEYLDECHPQPPLLPGDAAQRAHIRAIALSIACDIHPVNNLRILQYLSNTLKVSDAQKTDWYLHWLRLGLDALETQIAPQAGCCCVGDQPTLADLCLIPQLYNARRYQLDPAQHWPTLARIEQHCLSLPAFHDAAPEQQADAA</sequence>
<dbReference type="NCBIfam" id="TIGR01262">
    <property type="entry name" value="maiA"/>
    <property type="match status" value="1"/>
</dbReference>
<comment type="caution">
    <text evidence="4">The sequence shown here is derived from an EMBL/GenBank/DDBJ whole genome shotgun (WGS) entry which is preliminary data.</text>
</comment>
<dbReference type="Gene3D" id="1.20.1050.10">
    <property type="match status" value="1"/>
</dbReference>
<dbReference type="InterPro" id="IPR040079">
    <property type="entry name" value="Glutathione_S-Trfase"/>
</dbReference>
<name>A0A847S0D5_9NEIS</name>
<dbReference type="GO" id="GO:0006749">
    <property type="term" value="P:glutathione metabolic process"/>
    <property type="evidence" value="ECO:0007669"/>
    <property type="project" value="TreeGrafter"/>
</dbReference>
<dbReference type="InterPro" id="IPR034330">
    <property type="entry name" value="GST_Zeta_C"/>
</dbReference>
<dbReference type="Gene3D" id="3.40.30.10">
    <property type="entry name" value="Glutaredoxin"/>
    <property type="match status" value="1"/>
</dbReference>
<dbReference type="InterPro" id="IPR010987">
    <property type="entry name" value="Glutathione-S-Trfase_C-like"/>
</dbReference>
<keyword evidence="5" id="KW-1185">Reference proteome</keyword>
<dbReference type="AlphaFoldDB" id="A0A847S0D5"/>
<dbReference type="Pfam" id="PF13417">
    <property type="entry name" value="GST_N_3"/>
    <property type="match status" value="1"/>
</dbReference>
<feature type="domain" description="GST N-terminal" evidence="2">
    <location>
        <begin position="1"/>
        <end position="82"/>
    </location>
</feature>
<dbReference type="Pfam" id="PF00043">
    <property type="entry name" value="GST_C"/>
    <property type="match status" value="1"/>
</dbReference>
<dbReference type="RefSeq" id="WP_168878485.1">
    <property type="nucleotide sequence ID" value="NZ_JABAIM010000005.1"/>
</dbReference>
<dbReference type="EC" id="5.2.1.2" evidence="4"/>
<dbReference type="CDD" id="cd03191">
    <property type="entry name" value="GST_C_Zeta"/>
    <property type="match status" value="1"/>
</dbReference>
<dbReference type="InterPro" id="IPR004045">
    <property type="entry name" value="Glutathione_S-Trfase_N"/>
</dbReference>
<dbReference type="PROSITE" id="PS50405">
    <property type="entry name" value="GST_CTER"/>
    <property type="match status" value="1"/>
</dbReference>
<dbReference type="GO" id="GO:0016034">
    <property type="term" value="F:maleylacetoacetate isomerase activity"/>
    <property type="evidence" value="ECO:0007669"/>
    <property type="project" value="UniProtKB-EC"/>
</dbReference>
<dbReference type="Proteomes" id="UP000587991">
    <property type="component" value="Unassembled WGS sequence"/>
</dbReference>
<dbReference type="GO" id="GO:0006559">
    <property type="term" value="P:L-phenylalanine catabolic process"/>
    <property type="evidence" value="ECO:0007669"/>
    <property type="project" value="TreeGrafter"/>
</dbReference>
<comment type="similarity">
    <text evidence="1">Belongs to the GST superfamily. Zeta family.</text>
</comment>
<evidence type="ECO:0000313" key="5">
    <source>
        <dbReference type="Proteomes" id="UP000587991"/>
    </source>
</evidence>
<evidence type="ECO:0000256" key="1">
    <source>
        <dbReference type="ARBA" id="ARBA00010007"/>
    </source>
</evidence>
<dbReference type="SFLD" id="SFLDG00358">
    <property type="entry name" value="Main_(cytGST)"/>
    <property type="match status" value="1"/>
</dbReference>
<dbReference type="InterPro" id="IPR036249">
    <property type="entry name" value="Thioredoxin-like_sf"/>
</dbReference>
<dbReference type="InterPro" id="IPR004046">
    <property type="entry name" value="GST_C"/>
</dbReference>
<evidence type="ECO:0000259" key="3">
    <source>
        <dbReference type="PROSITE" id="PS50405"/>
    </source>
</evidence>
<accession>A0A847S0D5</accession>
<gene>
    <name evidence="4" type="primary">maiA</name>
    <name evidence="4" type="ORF">HF682_16705</name>
</gene>
<dbReference type="GO" id="GO:0005737">
    <property type="term" value="C:cytoplasm"/>
    <property type="evidence" value="ECO:0007669"/>
    <property type="project" value="InterPro"/>
</dbReference>
<dbReference type="PROSITE" id="PS50404">
    <property type="entry name" value="GST_NTER"/>
    <property type="match status" value="1"/>
</dbReference>
<dbReference type="PANTHER" id="PTHR42673:SF21">
    <property type="entry name" value="GLUTATHIONE S-TRANSFERASE YFCF"/>
    <property type="match status" value="1"/>
</dbReference>
<proteinExistence type="inferred from homology"/>
<dbReference type="PANTHER" id="PTHR42673">
    <property type="entry name" value="MALEYLACETOACETATE ISOMERASE"/>
    <property type="match status" value="1"/>
</dbReference>
<dbReference type="InterPro" id="IPR005955">
    <property type="entry name" value="GST_Zeta"/>
</dbReference>
<dbReference type="CDD" id="cd03042">
    <property type="entry name" value="GST_N_Zeta"/>
    <property type="match status" value="1"/>
</dbReference>